<evidence type="ECO:0000256" key="2">
    <source>
        <dbReference type="ARBA" id="ARBA00023239"/>
    </source>
</evidence>
<keyword evidence="5" id="KW-1185">Reference proteome</keyword>
<evidence type="ECO:0000313" key="4">
    <source>
        <dbReference type="EMBL" id="SAK44698.1"/>
    </source>
</evidence>
<dbReference type="STRING" id="1777144.AWB83_00569"/>
<dbReference type="Pfam" id="PF00596">
    <property type="entry name" value="Aldolase_II"/>
    <property type="match status" value="1"/>
</dbReference>
<dbReference type="NCBIfam" id="NF005984">
    <property type="entry name" value="PRK08087.1"/>
    <property type="match status" value="1"/>
</dbReference>
<dbReference type="GO" id="GO:0019323">
    <property type="term" value="P:pentose catabolic process"/>
    <property type="evidence" value="ECO:0007669"/>
    <property type="project" value="TreeGrafter"/>
</dbReference>
<feature type="domain" description="Class II aldolase/adducin N-terminal" evidence="3">
    <location>
        <begin position="11"/>
        <end position="189"/>
    </location>
</feature>
<dbReference type="Gene3D" id="3.40.225.10">
    <property type="entry name" value="Class II aldolase/adducin N-terminal domain"/>
    <property type="match status" value="1"/>
</dbReference>
<keyword evidence="1" id="KW-0479">Metal-binding</keyword>
<dbReference type="EMBL" id="FCOB02000002">
    <property type="protein sequence ID" value="SAK44698.1"/>
    <property type="molecule type" value="Genomic_DNA"/>
</dbReference>
<dbReference type="PANTHER" id="PTHR22789:SF0">
    <property type="entry name" value="3-OXO-TETRONATE 4-PHOSPHATE DECARBOXYLASE-RELATED"/>
    <property type="match status" value="1"/>
</dbReference>
<dbReference type="AlphaFoldDB" id="A0A157ZGQ5"/>
<dbReference type="RefSeq" id="WP_087042735.1">
    <property type="nucleotide sequence ID" value="NZ_FCOB02000002.1"/>
</dbReference>
<organism evidence="4 5">
    <name type="scientific">Caballeronia ptereochthonis</name>
    <dbReference type="NCBI Taxonomy" id="1777144"/>
    <lineage>
        <taxon>Bacteria</taxon>
        <taxon>Pseudomonadati</taxon>
        <taxon>Pseudomonadota</taxon>
        <taxon>Betaproteobacteria</taxon>
        <taxon>Burkholderiales</taxon>
        <taxon>Burkholderiaceae</taxon>
        <taxon>Caballeronia</taxon>
    </lineage>
</organism>
<protein>
    <submittedName>
        <fullName evidence="4">Aldolase</fullName>
    </submittedName>
</protein>
<comment type="caution">
    <text evidence="4">The sequence shown here is derived from an EMBL/GenBank/DDBJ whole genome shotgun (WGS) entry which is preliminary data.</text>
</comment>
<evidence type="ECO:0000259" key="3">
    <source>
        <dbReference type="SMART" id="SM01007"/>
    </source>
</evidence>
<evidence type="ECO:0000256" key="1">
    <source>
        <dbReference type="ARBA" id="ARBA00022723"/>
    </source>
</evidence>
<dbReference type="OrthoDB" id="5500703at2"/>
<dbReference type="GO" id="GO:0005829">
    <property type="term" value="C:cytosol"/>
    <property type="evidence" value="ECO:0007669"/>
    <property type="project" value="TreeGrafter"/>
</dbReference>
<dbReference type="SMART" id="SM01007">
    <property type="entry name" value="Aldolase_II"/>
    <property type="match status" value="1"/>
</dbReference>
<sequence length="223" mass="24484">MSAADERALRRAIVDTSLEMERLGINQGTSGNVSARYRDGFLITPSGVPARELGEAAIVWLPLDITDDAELLRVERPSSEWRMHRDILRARTDVHAVVHTHSIAATALAIHGRDIPALHYMVAAAGGKSIRCAPYAVFGSQQLSDHALAALEDRRACLLAHHGVIALGTDLGRAVWLAHEVEVLAKQYLLALQIGAPPVLSDEQMDEVLEKFKTYGRRNTEDR</sequence>
<dbReference type="InterPro" id="IPR036409">
    <property type="entry name" value="Aldolase_II/adducin_N_sf"/>
</dbReference>
<keyword evidence="2" id="KW-0456">Lyase</keyword>
<dbReference type="GO" id="GO:0046872">
    <property type="term" value="F:metal ion binding"/>
    <property type="evidence" value="ECO:0007669"/>
    <property type="project" value="UniProtKB-KW"/>
</dbReference>
<reference evidence="4" key="1">
    <citation type="submission" date="2016-01" db="EMBL/GenBank/DDBJ databases">
        <authorList>
            <person name="Peeters C."/>
        </authorList>
    </citation>
    <scope>NUCLEOTIDE SEQUENCE [LARGE SCALE GENOMIC DNA]</scope>
    <source>
        <strain evidence="4">LMG 29326</strain>
    </source>
</reference>
<dbReference type="Proteomes" id="UP000054978">
    <property type="component" value="Unassembled WGS sequence"/>
</dbReference>
<name>A0A157ZGQ5_9BURK</name>
<accession>A0A157ZGQ5</accession>
<dbReference type="InterPro" id="IPR050197">
    <property type="entry name" value="Aldolase_class_II_sugar_metab"/>
</dbReference>
<dbReference type="SUPFAM" id="SSF53639">
    <property type="entry name" value="AraD/HMP-PK domain-like"/>
    <property type="match status" value="1"/>
</dbReference>
<dbReference type="GO" id="GO:0016832">
    <property type="term" value="F:aldehyde-lyase activity"/>
    <property type="evidence" value="ECO:0007669"/>
    <property type="project" value="TreeGrafter"/>
</dbReference>
<dbReference type="InterPro" id="IPR001303">
    <property type="entry name" value="Aldolase_II/adducin_N"/>
</dbReference>
<gene>
    <name evidence="4" type="ORF">AWB83_00569</name>
</gene>
<evidence type="ECO:0000313" key="5">
    <source>
        <dbReference type="Proteomes" id="UP000054978"/>
    </source>
</evidence>
<proteinExistence type="predicted"/>
<dbReference type="PANTHER" id="PTHR22789">
    <property type="entry name" value="FUCULOSE PHOSPHATE ALDOLASE"/>
    <property type="match status" value="1"/>
</dbReference>